<dbReference type="Proteomes" id="UP000636709">
    <property type="component" value="Unassembled WGS sequence"/>
</dbReference>
<protein>
    <submittedName>
        <fullName evidence="1">Uncharacterized protein</fullName>
    </submittedName>
</protein>
<dbReference type="EMBL" id="JACEFO010002349">
    <property type="protein sequence ID" value="KAF8664454.1"/>
    <property type="molecule type" value="Genomic_DNA"/>
</dbReference>
<gene>
    <name evidence="1" type="ORF">HU200_054626</name>
</gene>
<proteinExistence type="predicted"/>
<organism evidence="1 2">
    <name type="scientific">Digitaria exilis</name>
    <dbReference type="NCBI Taxonomy" id="1010633"/>
    <lineage>
        <taxon>Eukaryota</taxon>
        <taxon>Viridiplantae</taxon>
        <taxon>Streptophyta</taxon>
        <taxon>Embryophyta</taxon>
        <taxon>Tracheophyta</taxon>
        <taxon>Spermatophyta</taxon>
        <taxon>Magnoliopsida</taxon>
        <taxon>Liliopsida</taxon>
        <taxon>Poales</taxon>
        <taxon>Poaceae</taxon>
        <taxon>PACMAD clade</taxon>
        <taxon>Panicoideae</taxon>
        <taxon>Panicodae</taxon>
        <taxon>Paniceae</taxon>
        <taxon>Anthephorinae</taxon>
        <taxon>Digitaria</taxon>
    </lineage>
</organism>
<keyword evidence="2" id="KW-1185">Reference proteome</keyword>
<name>A0A835AKK0_9POAL</name>
<accession>A0A835AKK0</accession>
<comment type="caution">
    <text evidence="1">The sequence shown here is derived from an EMBL/GenBank/DDBJ whole genome shotgun (WGS) entry which is preliminary data.</text>
</comment>
<evidence type="ECO:0000313" key="2">
    <source>
        <dbReference type="Proteomes" id="UP000636709"/>
    </source>
</evidence>
<evidence type="ECO:0000313" key="1">
    <source>
        <dbReference type="EMBL" id="KAF8664454.1"/>
    </source>
</evidence>
<sequence length="73" mass="8853">MSLTSKHSLMFRVMESDIFNYCWYRKITDNQTHRFILRAHPDVILEKAKRSAKAALEHYNRRKNVWCSFYSVL</sequence>
<reference evidence="1" key="1">
    <citation type="submission" date="2020-07" db="EMBL/GenBank/DDBJ databases">
        <title>Genome sequence and genetic diversity analysis of an under-domesticated orphan crop, white fonio (Digitaria exilis).</title>
        <authorList>
            <person name="Bennetzen J.L."/>
            <person name="Chen S."/>
            <person name="Ma X."/>
            <person name="Wang X."/>
            <person name="Yssel A.E.J."/>
            <person name="Chaluvadi S.R."/>
            <person name="Johnson M."/>
            <person name="Gangashetty P."/>
            <person name="Hamidou F."/>
            <person name="Sanogo M.D."/>
            <person name="Zwaenepoel A."/>
            <person name="Wallace J."/>
            <person name="Van De Peer Y."/>
            <person name="Van Deynze A."/>
        </authorList>
    </citation>
    <scope>NUCLEOTIDE SEQUENCE</scope>
    <source>
        <tissue evidence="1">Leaves</tissue>
    </source>
</reference>
<dbReference type="AlphaFoldDB" id="A0A835AKK0"/>